<keyword evidence="3" id="KW-1185">Reference proteome</keyword>
<dbReference type="Pfam" id="PF00501">
    <property type="entry name" value="AMP-binding"/>
    <property type="match status" value="1"/>
</dbReference>
<dbReference type="InterPro" id="IPR000873">
    <property type="entry name" value="AMP-dep_synth/lig_dom"/>
</dbReference>
<dbReference type="STRING" id="1121393.SAMN02745216_05138"/>
<dbReference type="AlphaFoldDB" id="A0A1M7ABU1"/>
<gene>
    <name evidence="2" type="ORF">SAMN02745216_05138</name>
</gene>
<name>A0A1M7ABU1_9BACT</name>
<dbReference type="Proteomes" id="UP000183994">
    <property type="component" value="Unassembled WGS sequence"/>
</dbReference>
<protein>
    <submittedName>
        <fullName evidence="2">AMP-binding enzyme</fullName>
    </submittedName>
</protein>
<feature type="domain" description="AMP-dependent synthetase/ligase" evidence="1">
    <location>
        <begin position="9"/>
        <end position="62"/>
    </location>
</feature>
<organism evidence="2 3">
    <name type="scientific">Desulfatibacillum alkenivorans DSM 16219</name>
    <dbReference type="NCBI Taxonomy" id="1121393"/>
    <lineage>
        <taxon>Bacteria</taxon>
        <taxon>Pseudomonadati</taxon>
        <taxon>Thermodesulfobacteriota</taxon>
        <taxon>Desulfobacteria</taxon>
        <taxon>Desulfobacterales</taxon>
        <taxon>Desulfatibacillaceae</taxon>
        <taxon>Desulfatibacillum</taxon>
    </lineage>
</organism>
<evidence type="ECO:0000313" key="3">
    <source>
        <dbReference type="Proteomes" id="UP000183994"/>
    </source>
</evidence>
<sequence length="77" mass="8536">MLTLIDALRRTVLVNGDRNATVYKDRTQTWKELAGRVARLANALQKRGCGRGSRMANLALNRSSCEFLGTSLNKVLT</sequence>
<evidence type="ECO:0000259" key="1">
    <source>
        <dbReference type="Pfam" id="PF00501"/>
    </source>
</evidence>
<dbReference type="RefSeq" id="WP_170868480.1">
    <property type="nucleotide sequence ID" value="NZ_FQZU01000066.1"/>
</dbReference>
<dbReference type="SUPFAM" id="SSF56801">
    <property type="entry name" value="Acetyl-CoA synthetase-like"/>
    <property type="match status" value="1"/>
</dbReference>
<reference evidence="3" key="1">
    <citation type="submission" date="2016-11" db="EMBL/GenBank/DDBJ databases">
        <authorList>
            <person name="Varghese N."/>
            <person name="Submissions S."/>
        </authorList>
    </citation>
    <scope>NUCLEOTIDE SEQUENCE [LARGE SCALE GENOMIC DNA]</scope>
    <source>
        <strain evidence="3">DSM 16219</strain>
    </source>
</reference>
<accession>A0A1M7ABU1</accession>
<dbReference type="Gene3D" id="3.40.50.980">
    <property type="match status" value="1"/>
</dbReference>
<proteinExistence type="predicted"/>
<dbReference type="EMBL" id="FQZU01000066">
    <property type="protein sequence ID" value="SHL40142.1"/>
    <property type="molecule type" value="Genomic_DNA"/>
</dbReference>
<evidence type="ECO:0000313" key="2">
    <source>
        <dbReference type="EMBL" id="SHL40142.1"/>
    </source>
</evidence>